<name>A0A1J6JM43_NICAT</name>
<reference evidence="2" key="1">
    <citation type="submission" date="2016-11" db="EMBL/GenBank/DDBJ databases">
        <title>The genome of Nicotiana attenuata.</title>
        <authorList>
            <person name="Xu S."/>
            <person name="Brockmoeller T."/>
            <person name="Gaquerel E."/>
            <person name="Navarro A."/>
            <person name="Kuhl H."/>
            <person name="Gase K."/>
            <person name="Ling Z."/>
            <person name="Zhou W."/>
            <person name="Kreitzer C."/>
            <person name="Stanke M."/>
            <person name="Tang H."/>
            <person name="Lyons E."/>
            <person name="Pandey P."/>
            <person name="Pandey S.P."/>
            <person name="Timmermann B."/>
            <person name="Baldwin I.T."/>
        </authorList>
    </citation>
    <scope>NUCLEOTIDE SEQUENCE [LARGE SCALE GENOMIC DNA]</scope>
    <source>
        <strain evidence="2">UT</strain>
    </source>
</reference>
<keyword evidence="3" id="KW-1185">Reference proteome</keyword>
<dbReference type="AlphaFoldDB" id="A0A1J6JM43"/>
<dbReference type="Proteomes" id="UP000187609">
    <property type="component" value="Unassembled WGS sequence"/>
</dbReference>
<evidence type="ECO:0000313" key="3">
    <source>
        <dbReference type="Proteomes" id="UP000187609"/>
    </source>
</evidence>
<feature type="region of interest" description="Disordered" evidence="1">
    <location>
        <begin position="440"/>
        <end position="467"/>
    </location>
</feature>
<feature type="region of interest" description="Disordered" evidence="1">
    <location>
        <begin position="557"/>
        <end position="590"/>
    </location>
</feature>
<feature type="compositionally biased region" description="Polar residues" evidence="1">
    <location>
        <begin position="575"/>
        <end position="590"/>
    </location>
</feature>
<organism evidence="2 3">
    <name type="scientific">Nicotiana attenuata</name>
    <name type="common">Coyote tobacco</name>
    <dbReference type="NCBI Taxonomy" id="49451"/>
    <lineage>
        <taxon>Eukaryota</taxon>
        <taxon>Viridiplantae</taxon>
        <taxon>Streptophyta</taxon>
        <taxon>Embryophyta</taxon>
        <taxon>Tracheophyta</taxon>
        <taxon>Spermatophyta</taxon>
        <taxon>Magnoliopsida</taxon>
        <taxon>eudicotyledons</taxon>
        <taxon>Gunneridae</taxon>
        <taxon>Pentapetalae</taxon>
        <taxon>asterids</taxon>
        <taxon>lamiids</taxon>
        <taxon>Solanales</taxon>
        <taxon>Solanaceae</taxon>
        <taxon>Nicotianoideae</taxon>
        <taxon>Nicotianeae</taxon>
        <taxon>Nicotiana</taxon>
    </lineage>
</organism>
<proteinExistence type="predicted"/>
<dbReference type="Gramene" id="OIT07969">
    <property type="protein sequence ID" value="OIT07969"/>
    <property type="gene ID" value="A4A49_11048"/>
</dbReference>
<feature type="compositionally biased region" description="Gly residues" evidence="1">
    <location>
        <begin position="447"/>
        <end position="467"/>
    </location>
</feature>
<dbReference type="EMBL" id="MJEQ01037183">
    <property type="protein sequence ID" value="OIT07969.1"/>
    <property type="molecule type" value="Genomic_DNA"/>
</dbReference>
<accession>A0A1J6JM43</accession>
<protein>
    <submittedName>
        <fullName evidence="2">Uncharacterized protein</fullName>
    </submittedName>
</protein>
<sequence length="590" mass="65137">MHYNSVGGFFVQCPKTQKFFPIENDYQLLNLIKDPKDGDLFDVYVSHVIDNLEVVEEDVPVGYLPSSQVGDSDQATTNTKIRGGPGVSVHVGEGIGVNIDDGIGVNYDEGINVTLDEGINVNVDEGIGVNVDEGIGVSVVEDIEVNTAEGSAVNTEQSRATFSDEDINVEESAAAEHDNTNEIDTNLEDDLEDFGEDDLEDIIEEDDSEIDDELRSVRNAAREVKRNRLKKNVNDAGSQSKRKQRKKPISTEEIILGEAGIDKGHKSVITMLEEIRHKMMSRQVDMIKFVETWASDISPMARLVLEENMEIGRKLKVQWYVDTGFEVNDDMYRHNVDIQKKRMQLQIMAVKRKDTFLAAYQYYIQLIPSMQMWTESTNPSIEPPEVKPMPGRPKKCRRKDKDEPKKWEKLSKKGAKMSYSICHQVGHNKSVCSLRIRRNTPSVRGRGTVGSGGRGRGGGAGRGRGGKLVAGSVTSGVAISATTRSLTASVGKKRTRNSGFGLYTDTQIGTNILNHGRPTERVISIGANLMNAAQTNVDLGFRLNGLKWKGNRAVTGNQLQKQRDAAISNEKMKVGTSTSSTPIDSCQSQI</sequence>
<gene>
    <name evidence="2" type="ORF">A4A49_11048</name>
</gene>
<feature type="region of interest" description="Disordered" evidence="1">
    <location>
        <begin position="226"/>
        <end position="249"/>
    </location>
</feature>
<comment type="caution">
    <text evidence="2">The sequence shown here is derived from an EMBL/GenBank/DDBJ whole genome shotgun (WGS) entry which is preliminary data.</text>
</comment>
<feature type="compositionally biased region" description="Basic and acidic residues" evidence="1">
    <location>
        <begin position="399"/>
        <end position="411"/>
    </location>
</feature>
<dbReference type="STRING" id="49451.A0A1J6JM43"/>
<evidence type="ECO:0000256" key="1">
    <source>
        <dbReference type="SAM" id="MobiDB-lite"/>
    </source>
</evidence>
<feature type="region of interest" description="Disordered" evidence="1">
    <location>
        <begin position="376"/>
        <end position="412"/>
    </location>
</feature>
<evidence type="ECO:0000313" key="2">
    <source>
        <dbReference type="EMBL" id="OIT07969.1"/>
    </source>
</evidence>